<dbReference type="AlphaFoldDB" id="A0A0C3A9H9"/>
<keyword evidence="4" id="KW-1185">Reference proteome</keyword>
<accession>A0A0C3A9H9</accession>
<dbReference type="Pfam" id="PF18759">
    <property type="entry name" value="Plavaka"/>
    <property type="match status" value="1"/>
</dbReference>
<feature type="domain" description="C2H2-type" evidence="2">
    <location>
        <begin position="17"/>
        <end position="40"/>
    </location>
</feature>
<evidence type="ECO:0000259" key="2">
    <source>
        <dbReference type="PROSITE" id="PS00028"/>
    </source>
</evidence>
<reference evidence="4" key="2">
    <citation type="submission" date="2015-01" db="EMBL/GenBank/DDBJ databases">
        <title>Evolutionary Origins and Diversification of the Mycorrhizal Mutualists.</title>
        <authorList>
            <consortium name="DOE Joint Genome Institute"/>
            <consortium name="Mycorrhizal Genomics Consortium"/>
            <person name="Kohler A."/>
            <person name="Kuo A."/>
            <person name="Nagy L.G."/>
            <person name="Floudas D."/>
            <person name="Copeland A."/>
            <person name="Barry K.W."/>
            <person name="Cichocki N."/>
            <person name="Veneault-Fourrey C."/>
            <person name="LaButti K."/>
            <person name="Lindquist E.A."/>
            <person name="Lipzen A."/>
            <person name="Lundell T."/>
            <person name="Morin E."/>
            <person name="Murat C."/>
            <person name="Riley R."/>
            <person name="Ohm R."/>
            <person name="Sun H."/>
            <person name="Tunlid A."/>
            <person name="Henrissat B."/>
            <person name="Grigoriev I.V."/>
            <person name="Hibbett D.S."/>
            <person name="Martin F."/>
        </authorList>
    </citation>
    <scope>NUCLEOTIDE SEQUENCE [LARGE SCALE GENOMIC DNA]</scope>
    <source>
        <strain evidence="4">Foug A</strain>
    </source>
</reference>
<dbReference type="EMBL" id="KN822051">
    <property type="protein sequence ID" value="KIM61542.1"/>
    <property type="molecule type" value="Genomic_DNA"/>
</dbReference>
<evidence type="ECO:0000256" key="1">
    <source>
        <dbReference type="SAM" id="MobiDB-lite"/>
    </source>
</evidence>
<dbReference type="InterPro" id="IPR041078">
    <property type="entry name" value="Plavaka"/>
</dbReference>
<dbReference type="InParanoid" id="A0A0C3A9H9"/>
<sequence>MPCRLPERPFGHRLYVCGINGCAKTCSTRGGVKRHIQKQHLPAGICPQLADRIEAAEADQYYDFNDVDLPWLDEPNTGAGQHPQGQNMSYHPLLDGTPCDRAGRYLPPDSPPSPNPSPPPDNYSPFESRAAFQLAKFLYSHEQMSAAKVDDLLAIMAVMYDKDPPFHSHRDMYDTIDATTHGDLPWKSFSMTYSGMMPDGDPPSWMTAEYDIWYHDPKVVLEHQLANPDFKGEVDYAAKVIVDEDGHREVCDLMSGQWAFEQSDIIAKDADTHGAMFVPVVLGSDKTTVSVATGNTEYYPLYISLGNIHNNVCWAHCDAVTILTFLAIPKTDEVHKNDPVFCHFQHQLFHSSIAAVLGSLKPHMTTPVVTLCPDGHFRWVIYGLGPYIADYPEQVLLTGVVQGWCPWCTTRNNNLDGGGGGRSHELMEVLLDLLDPQMLSSDYGIVHDIVPFTSEFPRTDIHELIAPNLLHQLIKGTFKDHVITWINKYLELVHGKQHASEIIADIDHRIAAVPSFPALWCFPEGHGFKQWTGDDSKALMKMLIANQCLNKLAAAQRWFTEHGMLDGPLLPVGIEAVRVDIEDDEEGAVDDDPATYMVKLASRPVYGASGMVSYVADHLGLQGLQEAIRRFLYNQVNPDAEIPGDHVDLHVCPPFQGRVCIFYSAVATFCTPSDQLGVGALVLSSLVTAEPEPIAPRSGDKCSGGPPQCC</sequence>
<protein>
    <recommendedName>
        <fullName evidence="2">C2H2-type domain-containing protein</fullName>
    </recommendedName>
</protein>
<dbReference type="STRING" id="1036808.A0A0C3A9H9"/>
<gene>
    <name evidence="3" type="ORF">SCLCIDRAFT_25845</name>
</gene>
<dbReference type="SMART" id="SM00355">
    <property type="entry name" value="ZnF_C2H2"/>
    <property type="match status" value="1"/>
</dbReference>
<dbReference type="HOGENOM" id="CLU_006344_1_0_1"/>
<feature type="region of interest" description="Disordered" evidence="1">
    <location>
        <begin position="73"/>
        <end position="125"/>
    </location>
</feature>
<name>A0A0C3A9H9_9AGAM</name>
<organism evidence="3 4">
    <name type="scientific">Scleroderma citrinum Foug A</name>
    <dbReference type="NCBI Taxonomy" id="1036808"/>
    <lineage>
        <taxon>Eukaryota</taxon>
        <taxon>Fungi</taxon>
        <taxon>Dikarya</taxon>
        <taxon>Basidiomycota</taxon>
        <taxon>Agaricomycotina</taxon>
        <taxon>Agaricomycetes</taxon>
        <taxon>Agaricomycetidae</taxon>
        <taxon>Boletales</taxon>
        <taxon>Sclerodermatineae</taxon>
        <taxon>Sclerodermataceae</taxon>
        <taxon>Scleroderma</taxon>
    </lineage>
</organism>
<dbReference type="InterPro" id="IPR013087">
    <property type="entry name" value="Znf_C2H2_type"/>
</dbReference>
<proteinExistence type="predicted"/>
<feature type="compositionally biased region" description="Pro residues" evidence="1">
    <location>
        <begin position="108"/>
        <end position="122"/>
    </location>
</feature>
<evidence type="ECO:0000313" key="4">
    <source>
        <dbReference type="Proteomes" id="UP000053989"/>
    </source>
</evidence>
<dbReference type="Proteomes" id="UP000053989">
    <property type="component" value="Unassembled WGS sequence"/>
</dbReference>
<dbReference type="OrthoDB" id="3199698at2759"/>
<evidence type="ECO:0000313" key="3">
    <source>
        <dbReference type="EMBL" id="KIM61542.1"/>
    </source>
</evidence>
<reference evidence="3 4" key="1">
    <citation type="submission" date="2014-04" db="EMBL/GenBank/DDBJ databases">
        <authorList>
            <consortium name="DOE Joint Genome Institute"/>
            <person name="Kuo A."/>
            <person name="Kohler A."/>
            <person name="Nagy L.G."/>
            <person name="Floudas D."/>
            <person name="Copeland A."/>
            <person name="Barry K.W."/>
            <person name="Cichocki N."/>
            <person name="Veneault-Fourrey C."/>
            <person name="LaButti K."/>
            <person name="Lindquist E.A."/>
            <person name="Lipzen A."/>
            <person name="Lundell T."/>
            <person name="Morin E."/>
            <person name="Murat C."/>
            <person name="Sun H."/>
            <person name="Tunlid A."/>
            <person name="Henrissat B."/>
            <person name="Grigoriev I.V."/>
            <person name="Hibbett D.S."/>
            <person name="Martin F."/>
            <person name="Nordberg H.P."/>
            <person name="Cantor M.N."/>
            <person name="Hua S.X."/>
        </authorList>
    </citation>
    <scope>NUCLEOTIDE SEQUENCE [LARGE SCALE GENOMIC DNA]</scope>
    <source>
        <strain evidence="3 4">Foug A</strain>
    </source>
</reference>
<dbReference type="PROSITE" id="PS00028">
    <property type="entry name" value="ZINC_FINGER_C2H2_1"/>
    <property type="match status" value="1"/>
</dbReference>